<keyword evidence="3" id="KW-0808">Transferase</keyword>
<dbReference type="InterPro" id="IPR048284">
    <property type="entry name" value="EryCIII-like_N"/>
</dbReference>
<evidence type="ECO:0000313" key="7">
    <source>
        <dbReference type="Proteomes" id="UP001284601"/>
    </source>
</evidence>
<reference evidence="7" key="1">
    <citation type="submission" date="2023-07" db="EMBL/GenBank/DDBJ databases">
        <title>Conexibacter stalactiti sp. nov., isolated from stalactites in a lava cave and emended description of the genus Conexibacter.</title>
        <authorList>
            <person name="Lee S.D."/>
        </authorList>
    </citation>
    <scope>NUCLEOTIDE SEQUENCE [LARGE SCALE GENOMIC DNA]</scope>
    <source>
        <strain evidence="7">KCTC 39840</strain>
    </source>
</reference>
<evidence type="ECO:0000256" key="3">
    <source>
        <dbReference type="ARBA" id="ARBA00022679"/>
    </source>
</evidence>
<dbReference type="PANTHER" id="PTHR48050:SF13">
    <property type="entry name" value="STEROL 3-BETA-GLUCOSYLTRANSFERASE UGT80A2"/>
    <property type="match status" value="1"/>
</dbReference>
<evidence type="ECO:0000259" key="5">
    <source>
        <dbReference type="Pfam" id="PF21036"/>
    </source>
</evidence>
<feature type="domain" description="Erythromycin biosynthesis protein CIII-like C-terminal" evidence="4">
    <location>
        <begin position="241"/>
        <end position="373"/>
    </location>
</feature>
<gene>
    <name evidence="6" type="ORF">R7226_25645</name>
</gene>
<protein>
    <submittedName>
        <fullName evidence="6">Glycosyltransferase</fullName>
    </submittedName>
</protein>
<dbReference type="RefSeq" id="WP_318600227.1">
    <property type="nucleotide sequence ID" value="NZ_JAWSTH010000102.1"/>
</dbReference>
<evidence type="ECO:0000256" key="2">
    <source>
        <dbReference type="ARBA" id="ARBA00022676"/>
    </source>
</evidence>
<dbReference type="EMBL" id="JAWSTH010000102">
    <property type="protein sequence ID" value="MDW5597762.1"/>
    <property type="molecule type" value="Genomic_DNA"/>
</dbReference>
<organism evidence="6 7">
    <name type="scientific">Conexibacter stalactiti</name>
    <dbReference type="NCBI Taxonomy" id="1940611"/>
    <lineage>
        <taxon>Bacteria</taxon>
        <taxon>Bacillati</taxon>
        <taxon>Actinomycetota</taxon>
        <taxon>Thermoleophilia</taxon>
        <taxon>Solirubrobacterales</taxon>
        <taxon>Conexibacteraceae</taxon>
        <taxon>Conexibacter</taxon>
    </lineage>
</organism>
<dbReference type="Pfam" id="PF21036">
    <property type="entry name" value="EryCIII-like_N"/>
    <property type="match status" value="1"/>
</dbReference>
<feature type="domain" description="Erythromycin biosynthesis protein CIII-like N-terminal" evidence="5">
    <location>
        <begin position="23"/>
        <end position="217"/>
    </location>
</feature>
<dbReference type="InterPro" id="IPR010610">
    <property type="entry name" value="EryCIII-like_C"/>
</dbReference>
<comment type="similarity">
    <text evidence="1">Belongs to the glycosyltransferase 28 family.</text>
</comment>
<keyword evidence="2" id="KW-0328">Glycosyltransferase</keyword>
<sequence>MRLLFCSRPAYGHLYPMMPLALAAREAGHEVVFATTGRFVEMLPAVGFAAVDAGITMEAARAQLDGADWFSRFGRQDGRPDLAVAARFFIEVLGTRSAADLAPRLDELAPDVVVYEQGEFGAAVAAGAAGIPAVCHAISPRALIPALEPASRRHLARLWERHGVRSPALDVFTGDAYVDIVPDSLQLASFLDDAARITVRPTPWAEPGAALPAWVGARGRPLVYLTLGTVVGQAGNLAPAIEALGRLDADVLVALGSATDDGLRGRAGNVHVVPFVDQRGVLPHADLVVHHGGSGTMLGALAHARRQLLLPKGADQFFNADALRNAGMATVLEPGVASADAIEAAARAALDTPVPARVLTARDEIAAMPPPAAALDAVLDRVAGRSARAPLVQPSLTG</sequence>
<comment type="caution">
    <text evidence="6">The sequence shown here is derived from an EMBL/GenBank/DDBJ whole genome shotgun (WGS) entry which is preliminary data.</text>
</comment>
<dbReference type="Gene3D" id="3.40.50.2000">
    <property type="entry name" value="Glycogen Phosphorylase B"/>
    <property type="match status" value="2"/>
</dbReference>
<name>A0ABU4HWQ7_9ACTN</name>
<dbReference type="CDD" id="cd03784">
    <property type="entry name" value="GT1_Gtf-like"/>
    <property type="match status" value="1"/>
</dbReference>
<accession>A0ABU4HWQ7</accession>
<dbReference type="InterPro" id="IPR002213">
    <property type="entry name" value="UDP_glucos_trans"/>
</dbReference>
<evidence type="ECO:0000256" key="1">
    <source>
        <dbReference type="ARBA" id="ARBA00006962"/>
    </source>
</evidence>
<proteinExistence type="inferred from homology"/>
<keyword evidence="7" id="KW-1185">Reference proteome</keyword>
<evidence type="ECO:0000259" key="4">
    <source>
        <dbReference type="Pfam" id="PF06722"/>
    </source>
</evidence>
<dbReference type="Proteomes" id="UP001284601">
    <property type="component" value="Unassembled WGS sequence"/>
</dbReference>
<evidence type="ECO:0000313" key="6">
    <source>
        <dbReference type="EMBL" id="MDW5597762.1"/>
    </source>
</evidence>
<dbReference type="SUPFAM" id="SSF53756">
    <property type="entry name" value="UDP-Glycosyltransferase/glycogen phosphorylase"/>
    <property type="match status" value="1"/>
</dbReference>
<dbReference type="InterPro" id="IPR050426">
    <property type="entry name" value="Glycosyltransferase_28"/>
</dbReference>
<dbReference type="PANTHER" id="PTHR48050">
    <property type="entry name" value="STEROL 3-BETA-GLUCOSYLTRANSFERASE"/>
    <property type="match status" value="1"/>
</dbReference>
<dbReference type="Pfam" id="PF06722">
    <property type="entry name" value="EryCIII-like_C"/>
    <property type="match status" value="1"/>
</dbReference>